<dbReference type="RefSeq" id="WP_131758270.1">
    <property type="nucleotide sequence ID" value="NZ_CAACUY010000047.1"/>
</dbReference>
<dbReference type="EMBL" id="JBHTGP010000013">
    <property type="protein sequence ID" value="MFD0687779.1"/>
    <property type="molecule type" value="Genomic_DNA"/>
</dbReference>
<evidence type="ECO:0000313" key="2">
    <source>
        <dbReference type="Proteomes" id="UP001597063"/>
    </source>
</evidence>
<gene>
    <name evidence="1" type="ORF">ACFQZM_25010</name>
</gene>
<name>A0ABW2XP36_9ACTN</name>
<evidence type="ECO:0000313" key="1">
    <source>
        <dbReference type="EMBL" id="MFD0687779.1"/>
    </source>
</evidence>
<organism evidence="1 2">
    <name type="scientific">Actinomadura fibrosa</name>
    <dbReference type="NCBI Taxonomy" id="111802"/>
    <lineage>
        <taxon>Bacteria</taxon>
        <taxon>Bacillati</taxon>
        <taxon>Actinomycetota</taxon>
        <taxon>Actinomycetes</taxon>
        <taxon>Streptosporangiales</taxon>
        <taxon>Thermomonosporaceae</taxon>
        <taxon>Actinomadura</taxon>
    </lineage>
</organism>
<accession>A0ABW2XP36</accession>
<protein>
    <submittedName>
        <fullName evidence="1">Uncharacterized protein</fullName>
    </submittedName>
</protein>
<dbReference type="Proteomes" id="UP001597063">
    <property type="component" value="Unassembled WGS sequence"/>
</dbReference>
<proteinExistence type="predicted"/>
<keyword evidence="2" id="KW-1185">Reference proteome</keyword>
<reference evidence="2" key="1">
    <citation type="journal article" date="2019" name="Int. J. Syst. Evol. Microbiol.">
        <title>The Global Catalogue of Microorganisms (GCM) 10K type strain sequencing project: providing services to taxonomists for standard genome sequencing and annotation.</title>
        <authorList>
            <consortium name="The Broad Institute Genomics Platform"/>
            <consortium name="The Broad Institute Genome Sequencing Center for Infectious Disease"/>
            <person name="Wu L."/>
            <person name="Ma J."/>
        </authorList>
    </citation>
    <scope>NUCLEOTIDE SEQUENCE [LARGE SCALE GENOMIC DNA]</scope>
    <source>
        <strain evidence="2">JCM 9371</strain>
    </source>
</reference>
<sequence>MLKVAEDVQVADVEYRGGDIVSSTAFCKQSCGGRVEVIKNVGFFRELSHGDPDGPSLMACVSKGDVKKRNLLASYLEHGAVLAVTGRDVYDVLADDKTVSGRLALMTDGTWLWPADLSYYVRVYNVQLPLEFTEHAESLDWRSPSVSSGTLLSIEEQLSSGE</sequence>
<comment type="caution">
    <text evidence="1">The sequence shown here is derived from an EMBL/GenBank/DDBJ whole genome shotgun (WGS) entry which is preliminary data.</text>
</comment>